<feature type="transmembrane region" description="Helical" evidence="7">
    <location>
        <begin position="338"/>
        <end position="361"/>
    </location>
</feature>
<dbReference type="PROSITE" id="PS50156">
    <property type="entry name" value="SSD"/>
    <property type="match status" value="1"/>
</dbReference>
<accession>A0ABU7SS69</accession>
<feature type="transmembrane region" description="Helical" evidence="7">
    <location>
        <begin position="296"/>
        <end position="317"/>
    </location>
</feature>
<dbReference type="InterPro" id="IPR004869">
    <property type="entry name" value="MMPL_dom"/>
</dbReference>
<evidence type="ECO:0000313" key="10">
    <source>
        <dbReference type="Proteomes" id="UP001335665"/>
    </source>
</evidence>
<proteinExistence type="inferred from homology"/>
<gene>
    <name evidence="9" type="ORF">PS396_03775</name>
</gene>
<dbReference type="EMBL" id="JAQSFA010000007">
    <property type="protein sequence ID" value="MEE6700915.1"/>
    <property type="molecule type" value="Genomic_DNA"/>
</dbReference>
<evidence type="ECO:0000256" key="3">
    <source>
        <dbReference type="ARBA" id="ARBA00022475"/>
    </source>
</evidence>
<dbReference type="InterPro" id="IPR050545">
    <property type="entry name" value="Mycobact_MmpL"/>
</dbReference>
<feature type="domain" description="SSD" evidence="8">
    <location>
        <begin position="265"/>
        <end position="392"/>
    </location>
</feature>
<protein>
    <submittedName>
        <fullName evidence="9">MMPL family transporter</fullName>
    </submittedName>
</protein>
<evidence type="ECO:0000256" key="2">
    <source>
        <dbReference type="ARBA" id="ARBA00010157"/>
    </source>
</evidence>
<keyword evidence="3" id="KW-1003">Cell membrane</keyword>
<comment type="caution">
    <text evidence="9">The sequence shown here is derived from an EMBL/GenBank/DDBJ whole genome shotgun (WGS) entry which is preliminary data.</text>
</comment>
<dbReference type="PANTHER" id="PTHR33406:SF6">
    <property type="entry name" value="MEMBRANE PROTEIN YDGH-RELATED"/>
    <property type="match status" value="1"/>
</dbReference>
<evidence type="ECO:0000256" key="7">
    <source>
        <dbReference type="SAM" id="Phobius"/>
    </source>
</evidence>
<evidence type="ECO:0000256" key="6">
    <source>
        <dbReference type="ARBA" id="ARBA00023136"/>
    </source>
</evidence>
<keyword evidence="10" id="KW-1185">Reference proteome</keyword>
<feature type="transmembrane region" description="Helical" evidence="7">
    <location>
        <begin position="260"/>
        <end position="284"/>
    </location>
</feature>
<dbReference type="Pfam" id="PF03176">
    <property type="entry name" value="MMPL"/>
    <property type="match status" value="1"/>
</dbReference>
<comment type="similarity">
    <text evidence="2">Belongs to the resistance-nodulation-cell division (RND) (TC 2.A.6) family. MmpL subfamily.</text>
</comment>
<dbReference type="InterPro" id="IPR000731">
    <property type="entry name" value="SSD"/>
</dbReference>
<keyword evidence="6 7" id="KW-0472">Membrane</keyword>
<evidence type="ECO:0000313" key="9">
    <source>
        <dbReference type="EMBL" id="MEE6700915.1"/>
    </source>
</evidence>
<keyword evidence="5 7" id="KW-1133">Transmembrane helix</keyword>
<organism evidence="9 10">
    <name type="scientific">Limosilactobacillus pontis</name>
    <dbReference type="NCBI Taxonomy" id="35787"/>
    <lineage>
        <taxon>Bacteria</taxon>
        <taxon>Bacillati</taxon>
        <taxon>Bacillota</taxon>
        <taxon>Bacilli</taxon>
        <taxon>Lactobacillales</taxon>
        <taxon>Lactobacillaceae</taxon>
        <taxon>Limosilactobacillus</taxon>
    </lineage>
</organism>
<reference evidence="9 10" key="1">
    <citation type="submission" date="2023-02" db="EMBL/GenBank/DDBJ databases">
        <title>The predominant lactic acid bacteria and yeasts involved in the spontaneous fermentation of millet during the production of the traditional porridge Hausa koko in Ghana.</title>
        <authorList>
            <person name="Atter A."/>
            <person name="Diaz M."/>
        </authorList>
    </citation>
    <scope>NUCLEOTIDE SEQUENCE [LARGE SCALE GENOMIC DNA]</scope>
    <source>
        <strain evidence="9 10">FI11552</strain>
    </source>
</reference>
<evidence type="ECO:0000256" key="4">
    <source>
        <dbReference type="ARBA" id="ARBA00022692"/>
    </source>
</evidence>
<dbReference type="Gene3D" id="1.20.1640.10">
    <property type="entry name" value="Multidrug efflux transporter AcrB transmembrane domain"/>
    <property type="match status" value="1"/>
</dbReference>
<evidence type="ECO:0000256" key="5">
    <source>
        <dbReference type="ARBA" id="ARBA00022989"/>
    </source>
</evidence>
<dbReference type="Proteomes" id="UP001335665">
    <property type="component" value="Unassembled WGS sequence"/>
</dbReference>
<evidence type="ECO:0000256" key="1">
    <source>
        <dbReference type="ARBA" id="ARBA00004651"/>
    </source>
</evidence>
<dbReference type="PANTHER" id="PTHR33406">
    <property type="entry name" value="MEMBRANE PROTEIN MJ1562-RELATED"/>
    <property type="match status" value="1"/>
</dbReference>
<name>A0ABU7SS69_9LACO</name>
<evidence type="ECO:0000259" key="8">
    <source>
        <dbReference type="PROSITE" id="PS50156"/>
    </source>
</evidence>
<dbReference type="RefSeq" id="WP_331192068.1">
    <property type="nucleotide sequence ID" value="NZ_JAQSEO010000016.1"/>
</dbReference>
<comment type="subcellular location">
    <subcellularLocation>
        <location evidence="1">Cell membrane</location>
        <topology evidence="1">Multi-pass membrane protein</topology>
    </subcellularLocation>
</comment>
<feature type="transmembrane region" description="Helical" evidence="7">
    <location>
        <begin position="367"/>
        <end position="390"/>
    </location>
</feature>
<keyword evidence="4 7" id="KW-0812">Transmembrane</keyword>
<feature type="transmembrane region" description="Helical" evidence="7">
    <location>
        <begin position="234"/>
        <end position="253"/>
    </location>
</feature>
<sequence length="413" mass="44787">MEDHFSKGTAEPTTVYIKSNHRLDNERDLMLIDRVTNQLKKSTGVKTVASVTQPAGSEVDELYVNNQLKQITGQLGTAQSSIGQLSQDMQSQESAAAAQAGASPAQLAAQQQSGMQMMQGVDRMSAGLSQGGDYLTGLQNSAAAKTSYIPSNQLGNKEFQQSINNYLSADKKTAKITIVLDSNTSGARATREIPQITDLVRYSLKGTALRHANVVVGGQSSKITDTKQVADGDFIRTAAIMVIGIGLALILITRSLLQPVYILGTLVSAYMAALSITHLLTRIFLDRPLLTWNTPFFSFIMLLALGVDYSIFLVMRYRNIDQNKYLPTERIVRAAKEIGTVVISAAIILSGTFAALIPSAIPTLIEVAMTVICGLIILVIIIPLVVPATIRLTYPLKSTFRDDEGNRKKQLNH</sequence>
<dbReference type="SUPFAM" id="SSF82866">
    <property type="entry name" value="Multidrug efflux transporter AcrB transmembrane domain"/>
    <property type="match status" value="1"/>
</dbReference>